<name>A0AAD4LWE4_9AGAM</name>
<protein>
    <submittedName>
        <fullName evidence="2">Uncharacterized protein</fullName>
    </submittedName>
</protein>
<evidence type="ECO:0000313" key="3">
    <source>
        <dbReference type="Proteomes" id="UP001203297"/>
    </source>
</evidence>
<reference evidence="2" key="1">
    <citation type="journal article" date="2022" name="New Phytol.">
        <title>Evolutionary transition to the ectomycorrhizal habit in the genomes of a hyperdiverse lineage of mushroom-forming fungi.</title>
        <authorList>
            <person name="Looney B."/>
            <person name="Miyauchi S."/>
            <person name="Morin E."/>
            <person name="Drula E."/>
            <person name="Courty P.E."/>
            <person name="Kohler A."/>
            <person name="Kuo A."/>
            <person name="LaButti K."/>
            <person name="Pangilinan J."/>
            <person name="Lipzen A."/>
            <person name="Riley R."/>
            <person name="Andreopoulos W."/>
            <person name="He G."/>
            <person name="Johnson J."/>
            <person name="Nolan M."/>
            <person name="Tritt A."/>
            <person name="Barry K.W."/>
            <person name="Grigoriev I.V."/>
            <person name="Nagy L.G."/>
            <person name="Hibbett D."/>
            <person name="Henrissat B."/>
            <person name="Matheny P.B."/>
            <person name="Labbe J."/>
            <person name="Martin F.M."/>
        </authorList>
    </citation>
    <scope>NUCLEOTIDE SEQUENCE</scope>
    <source>
        <strain evidence="2">BPL690</strain>
    </source>
</reference>
<evidence type="ECO:0000256" key="1">
    <source>
        <dbReference type="SAM" id="MobiDB-lite"/>
    </source>
</evidence>
<evidence type="ECO:0000313" key="2">
    <source>
        <dbReference type="EMBL" id="KAI0293029.1"/>
    </source>
</evidence>
<dbReference type="AlphaFoldDB" id="A0AAD4LWE4"/>
<gene>
    <name evidence="2" type="ORF">B0F90DRAFT_1822384</name>
</gene>
<sequence length="160" mass="17685">MGGPPLHPEQWDDDYVPLSSPPAIDIAAEPTPPLLYQQPRLSGPPQLVLQVNNPLWDNDPPCTTNCADAVIDMAPVYPLDIFMSNIQIPAVDIQLVNMPMEQVRTDLIQLQHLAAGHSLYYWAMDLIPQPINDLNMLLHHATGAAVTPGAGVQHDMWRVM</sequence>
<proteinExistence type="predicted"/>
<keyword evidence="3" id="KW-1185">Reference proteome</keyword>
<accession>A0AAD4LWE4</accession>
<comment type="caution">
    <text evidence="2">The sequence shown here is derived from an EMBL/GenBank/DDBJ whole genome shotgun (WGS) entry which is preliminary data.</text>
</comment>
<feature type="region of interest" description="Disordered" evidence="1">
    <location>
        <begin position="1"/>
        <end position="23"/>
    </location>
</feature>
<dbReference type="EMBL" id="WTXG01000104">
    <property type="protein sequence ID" value="KAI0293029.1"/>
    <property type="molecule type" value="Genomic_DNA"/>
</dbReference>
<dbReference type="Proteomes" id="UP001203297">
    <property type="component" value="Unassembled WGS sequence"/>
</dbReference>
<organism evidence="2 3">
    <name type="scientific">Multifurca ochricompacta</name>
    <dbReference type="NCBI Taxonomy" id="376703"/>
    <lineage>
        <taxon>Eukaryota</taxon>
        <taxon>Fungi</taxon>
        <taxon>Dikarya</taxon>
        <taxon>Basidiomycota</taxon>
        <taxon>Agaricomycotina</taxon>
        <taxon>Agaricomycetes</taxon>
        <taxon>Russulales</taxon>
        <taxon>Russulaceae</taxon>
        <taxon>Multifurca</taxon>
    </lineage>
</organism>